<dbReference type="GO" id="GO:0004609">
    <property type="term" value="F:phosphatidylserine decarboxylase activity"/>
    <property type="evidence" value="ECO:0007669"/>
    <property type="project" value="UniProtKB-EC"/>
</dbReference>
<dbReference type="PANTHER" id="PTHR10067">
    <property type="entry name" value="PHOSPHATIDYLSERINE DECARBOXYLASE"/>
    <property type="match status" value="1"/>
</dbReference>
<proteinExistence type="predicted"/>
<evidence type="ECO:0000256" key="3">
    <source>
        <dbReference type="ARBA" id="ARBA00023239"/>
    </source>
</evidence>
<reference evidence="5 6" key="1">
    <citation type="submission" date="2016-01" db="EMBL/GenBank/DDBJ databases">
        <title>Highly variable Streptococcus oralis are common among viridans streptococci isolated from primates.</title>
        <authorList>
            <person name="Denapaite D."/>
            <person name="Rieger M."/>
            <person name="Koendgen S."/>
            <person name="Brueckner R."/>
            <person name="Ochigava I."/>
            <person name="Kappeler P."/>
            <person name="Maetz-Rensing K."/>
            <person name="Leendertz F."/>
            <person name="Hakenbeck R."/>
        </authorList>
    </citation>
    <scope>NUCLEOTIDE SEQUENCE [LARGE SCALE GENOMIC DNA]</scope>
    <source>
        <strain evidence="5 6">DD08</strain>
    </source>
</reference>
<evidence type="ECO:0000256" key="4">
    <source>
        <dbReference type="ARBA" id="ARBA00023317"/>
    </source>
</evidence>
<evidence type="ECO:0000256" key="1">
    <source>
        <dbReference type="ARBA" id="ARBA00022793"/>
    </source>
</evidence>
<dbReference type="STRING" id="45634.SCRDD08_01836"/>
<evidence type="ECO:0000256" key="2">
    <source>
        <dbReference type="ARBA" id="ARBA00023145"/>
    </source>
</evidence>
<dbReference type="AlphaFoldDB" id="A0A139MYQ8"/>
<keyword evidence="2" id="KW-0865">Zymogen</keyword>
<dbReference type="EC" id="4.1.1.65" evidence="5"/>
<dbReference type="InterPro" id="IPR003817">
    <property type="entry name" value="PS_Dcarbxylase"/>
</dbReference>
<keyword evidence="1" id="KW-0210">Decarboxylase</keyword>
<sequence length="290" mass="32918">MVKVYQRKTGQVVEPTEYKAGLLDKLYGTAWGRFLLPILTRPSLSYLLTLKDYTAFSRKKIAAFVESYQLDLADYEDGPYSSFSAFFQRKIKPNLRPVCSDSQVLAVADAKLEVFTISQDLQLMIKGQTYRLAELLLDDDLDQLFTGGTALIYRLGVEDLHRYLAAESGRITLSRKIKGRLHTVRQVAQKWRLIYKENKREYCLLDTDLGPVLQMEVGALLVGRIYNHSQDHLVRGQEKGCFGLGGSTILVLYPEGTIRMDQDILTYSDLGIETQIQMGEKIGEKLCLND</sequence>
<dbReference type="Pfam" id="PF02666">
    <property type="entry name" value="PS_Dcarbxylase"/>
    <property type="match status" value="1"/>
</dbReference>
<protein>
    <submittedName>
        <fullName evidence="5">Phosphatidylserine decarboxylase</fullName>
        <ecNumber evidence="5">4.1.1.65</ecNumber>
    </submittedName>
</protein>
<dbReference type="Proteomes" id="UP000070377">
    <property type="component" value="Unassembled WGS sequence"/>
</dbReference>
<evidence type="ECO:0000313" key="5">
    <source>
        <dbReference type="EMBL" id="KXT68631.1"/>
    </source>
</evidence>
<accession>A0A139MYQ8</accession>
<name>A0A139MYQ8_STRCR</name>
<dbReference type="RefSeq" id="WP_061423396.1">
    <property type="nucleotide sequence ID" value="NZ_KQ969063.1"/>
</dbReference>
<keyword evidence="4" id="KW-0670">Pyruvate</keyword>
<evidence type="ECO:0000313" key="6">
    <source>
        <dbReference type="Proteomes" id="UP000070377"/>
    </source>
</evidence>
<keyword evidence="3 5" id="KW-0456">Lyase</keyword>
<dbReference type="EMBL" id="LQRD01000069">
    <property type="protein sequence ID" value="KXT68631.1"/>
    <property type="molecule type" value="Genomic_DNA"/>
</dbReference>
<dbReference type="PATRIC" id="fig|45634.12.peg.1915"/>
<gene>
    <name evidence="5" type="ORF">SCRDD08_01836</name>
</gene>
<organism evidence="5 6">
    <name type="scientific">Streptococcus cristatus</name>
    <dbReference type="NCBI Taxonomy" id="45634"/>
    <lineage>
        <taxon>Bacteria</taxon>
        <taxon>Bacillati</taxon>
        <taxon>Bacillota</taxon>
        <taxon>Bacilli</taxon>
        <taxon>Lactobacillales</taxon>
        <taxon>Streptococcaceae</taxon>
        <taxon>Streptococcus</taxon>
    </lineage>
</organism>
<dbReference type="PANTHER" id="PTHR10067:SF17">
    <property type="entry name" value="PHOSPHATIDYLSERINE DECARBOXYLASE PROENZYME 2"/>
    <property type="match status" value="1"/>
</dbReference>
<dbReference type="GO" id="GO:0008654">
    <property type="term" value="P:phospholipid biosynthetic process"/>
    <property type="evidence" value="ECO:0007669"/>
    <property type="project" value="InterPro"/>
</dbReference>
<comment type="caution">
    <text evidence="5">The sequence shown here is derived from an EMBL/GenBank/DDBJ whole genome shotgun (WGS) entry which is preliminary data.</text>
</comment>